<sequence>MPIQRTTSVAIGIILCTITVYFLLGPEYTPHLNATFWNSQKGALTTNNTINLTEAQLADIHALNPTLSSASPYRQRLALLHPKMPGQGKAPHPHLGIASKIVVIGLERRVDRREHMERIRRAMGLEFEWSNAIDLSDPRVAEILERVRWAREESREGLESLIPELNFAWSDEVEEMFKHGIPKDPIGIEYADIWSLHDDPRYAQLPPLPKAPVPDTRPPLTHMAGFNITMPTPISLAAVSCWYSHYQVLRSVADGPDESVIVFEDDIDMEFDLEKRAREMWPALPEDWDVVMLGHCQSHEWGHPKLKYTPALHRSTHTMCTHAYAVSKRGARKLVRFLRSERFAYSRPIDHTFIHLGYHELIKIYSVLPAVVLQTKDNPSDIVAGTGGLKTEFLVDSVLERIKMVENNRIFIASRHIGSLERTILDYDWRDRWKLTRHTKAYLVY</sequence>
<organism evidence="3 4">
    <name type="scientific">Rhizoctonia solani</name>
    <dbReference type="NCBI Taxonomy" id="456999"/>
    <lineage>
        <taxon>Eukaryota</taxon>
        <taxon>Fungi</taxon>
        <taxon>Dikarya</taxon>
        <taxon>Basidiomycota</taxon>
        <taxon>Agaricomycotina</taxon>
        <taxon>Agaricomycetes</taxon>
        <taxon>Cantharellales</taxon>
        <taxon>Ceratobasidiaceae</taxon>
        <taxon>Rhizoctonia</taxon>
    </lineage>
</organism>
<dbReference type="EMBL" id="CP059659">
    <property type="protein sequence ID" value="QRW16830.1"/>
    <property type="molecule type" value="Genomic_DNA"/>
</dbReference>
<protein>
    <submittedName>
        <fullName evidence="3">Glycosyltransferase family 25 protein</fullName>
    </submittedName>
</protein>
<evidence type="ECO:0000313" key="3">
    <source>
        <dbReference type="EMBL" id="QRW16830.1"/>
    </source>
</evidence>
<feature type="domain" description="Glycosyl transferase family 25" evidence="2">
    <location>
        <begin position="232"/>
        <end position="340"/>
    </location>
</feature>
<dbReference type="GO" id="GO:0016740">
    <property type="term" value="F:transferase activity"/>
    <property type="evidence" value="ECO:0007669"/>
    <property type="project" value="UniProtKB-KW"/>
</dbReference>
<reference evidence="3" key="1">
    <citation type="submission" date="2020-05" db="EMBL/GenBank/DDBJ databases">
        <title>Evolutionary and genomic comparisons of hybrid uninucleate and nonhybrid Rhizoctonia fungi.</title>
        <authorList>
            <person name="Li C."/>
            <person name="Chen X."/>
        </authorList>
    </citation>
    <scope>NUCLEOTIDE SEQUENCE</scope>
    <source>
        <strain evidence="3">AG-1 IA</strain>
    </source>
</reference>
<keyword evidence="1" id="KW-1133">Transmembrane helix</keyword>
<proteinExistence type="predicted"/>
<accession>A0A8H8NQN6</accession>
<dbReference type="KEGG" id="rsx:RhiXN_04832"/>
<keyword evidence="1" id="KW-0812">Transmembrane</keyword>
<dbReference type="InterPro" id="IPR002654">
    <property type="entry name" value="Glyco_trans_25"/>
</dbReference>
<evidence type="ECO:0000259" key="2">
    <source>
        <dbReference type="Pfam" id="PF01755"/>
    </source>
</evidence>
<keyword evidence="1" id="KW-0472">Membrane</keyword>
<feature type="transmembrane region" description="Helical" evidence="1">
    <location>
        <begin position="7"/>
        <end position="24"/>
    </location>
</feature>
<gene>
    <name evidence="3" type="ORF">RhiXN_04832</name>
</gene>
<dbReference type="AlphaFoldDB" id="A0A8H8NQN6"/>
<evidence type="ECO:0000313" key="4">
    <source>
        <dbReference type="Proteomes" id="UP000650533"/>
    </source>
</evidence>
<dbReference type="GeneID" id="67027111"/>
<dbReference type="Pfam" id="PF01755">
    <property type="entry name" value="Glyco_transf_25"/>
    <property type="match status" value="1"/>
</dbReference>
<keyword evidence="3" id="KW-0808">Transferase</keyword>
<dbReference type="Proteomes" id="UP000650533">
    <property type="component" value="Chromosome 2"/>
</dbReference>
<evidence type="ECO:0000256" key="1">
    <source>
        <dbReference type="SAM" id="Phobius"/>
    </source>
</evidence>
<dbReference type="RefSeq" id="XP_043177067.1">
    <property type="nucleotide sequence ID" value="XM_043324648.1"/>
</dbReference>
<dbReference type="CDD" id="cd06532">
    <property type="entry name" value="Glyco_transf_25"/>
    <property type="match status" value="1"/>
</dbReference>
<name>A0A8H8NQN6_9AGAM</name>